<proteinExistence type="predicted"/>
<dbReference type="InterPro" id="IPR040442">
    <property type="entry name" value="Pyrv_kinase-like_dom_sf"/>
</dbReference>
<name>A0A7V3JAG4_UNCC3</name>
<evidence type="ECO:0000256" key="5">
    <source>
        <dbReference type="PIRSR" id="PIRSR015582-2"/>
    </source>
</evidence>
<gene>
    <name evidence="8" type="ORF">ENV41_03075</name>
</gene>
<feature type="binding site" evidence="5">
    <location>
        <position position="135"/>
    </location>
    <ligand>
        <name>Mg(2+)</name>
        <dbReference type="ChEBI" id="CHEBI:18420"/>
    </ligand>
</feature>
<dbReference type="PANTHER" id="PTHR32308">
    <property type="entry name" value="LYASE BETA SUBUNIT, PUTATIVE (AFU_ORTHOLOGUE AFUA_4G13030)-RELATED"/>
    <property type="match status" value="1"/>
</dbReference>
<comment type="caution">
    <text evidence="8">The sequence shown here is derived from an EMBL/GenBank/DDBJ whole genome shotgun (WGS) entry which is preliminary data.</text>
</comment>
<keyword evidence="2 5" id="KW-0479">Metal-binding</keyword>
<evidence type="ECO:0000256" key="2">
    <source>
        <dbReference type="ARBA" id="ARBA00022723"/>
    </source>
</evidence>
<keyword evidence="6" id="KW-0175">Coiled coil</keyword>
<feature type="domain" description="HpcH/HpaI aldolase/citrate lyase" evidence="7">
    <location>
        <begin position="14"/>
        <end position="205"/>
    </location>
</feature>
<feature type="coiled-coil region" evidence="6">
    <location>
        <begin position="289"/>
        <end position="316"/>
    </location>
</feature>
<dbReference type="GO" id="GO:0006107">
    <property type="term" value="P:oxaloacetate metabolic process"/>
    <property type="evidence" value="ECO:0007669"/>
    <property type="project" value="TreeGrafter"/>
</dbReference>
<dbReference type="Gene3D" id="3.20.20.60">
    <property type="entry name" value="Phosphoenolpyruvate-binding domains"/>
    <property type="match status" value="1"/>
</dbReference>
<dbReference type="AlphaFoldDB" id="A0A7V3JAG4"/>
<feature type="binding site" evidence="4">
    <location>
        <position position="75"/>
    </location>
    <ligand>
        <name>substrate</name>
    </ligand>
</feature>
<dbReference type="GO" id="GO:0000287">
    <property type="term" value="F:magnesium ion binding"/>
    <property type="evidence" value="ECO:0007669"/>
    <property type="project" value="TreeGrafter"/>
</dbReference>
<dbReference type="InterPro" id="IPR005000">
    <property type="entry name" value="Aldolase/citrate-lyase_domain"/>
</dbReference>
<evidence type="ECO:0000256" key="6">
    <source>
        <dbReference type="SAM" id="Coils"/>
    </source>
</evidence>
<keyword evidence="3 5" id="KW-0460">Magnesium</keyword>
<organism evidence="8">
    <name type="scientific">candidate division CPR3 bacterium</name>
    <dbReference type="NCBI Taxonomy" id="2268181"/>
    <lineage>
        <taxon>Bacteria</taxon>
        <taxon>Bacteria division CPR3</taxon>
    </lineage>
</organism>
<protein>
    <submittedName>
        <fullName evidence="8">CoA ester lyase</fullName>
    </submittedName>
</protein>
<evidence type="ECO:0000256" key="1">
    <source>
        <dbReference type="ARBA" id="ARBA00001946"/>
    </source>
</evidence>
<dbReference type="InterPro" id="IPR015813">
    <property type="entry name" value="Pyrv/PenolPyrv_kinase-like_dom"/>
</dbReference>
<sequence>MPITAIDPLLLVRRSKLFVPVNREKFVIKAWTRGADCIILDLEDSIPPSEKDSARKMIRDAIPVVKRGGAEIIVRINREFEEEDLDAAVCLELTGVMIPKCESAEEIQRLDEMVSKLEREREIIEGKIQFDLIIETAPGITHMESIALSSSRVVQMSIGAVDLSCDMGYVRSEELNFDQFFYPASKLLFAARAAKVQACGLWPQNKVDFTNISASHEDMVQACRRSYMMGYFGTSTIHPAWIEPINEGFKPSSREVELARKMKDALEEAYRQGRGSVAFDGRMIDVANLKHVNNILRRAEAIAKREEEKAKAMAEARGYS</sequence>
<evidence type="ECO:0000259" key="7">
    <source>
        <dbReference type="Pfam" id="PF03328"/>
    </source>
</evidence>
<evidence type="ECO:0000313" key="8">
    <source>
        <dbReference type="EMBL" id="HFZ09097.1"/>
    </source>
</evidence>
<dbReference type="Pfam" id="PF03328">
    <property type="entry name" value="HpcH_HpaI"/>
    <property type="match status" value="1"/>
</dbReference>
<dbReference type="EMBL" id="DTGG01000095">
    <property type="protein sequence ID" value="HFZ09097.1"/>
    <property type="molecule type" value="Genomic_DNA"/>
</dbReference>
<feature type="binding site" evidence="5">
    <location>
        <position position="162"/>
    </location>
    <ligand>
        <name>Mg(2+)</name>
        <dbReference type="ChEBI" id="CHEBI:18420"/>
    </ligand>
</feature>
<keyword evidence="8" id="KW-0456">Lyase</keyword>
<dbReference type="InterPro" id="IPR011206">
    <property type="entry name" value="Citrate_lyase_beta/mcl1/mcl2"/>
</dbReference>
<feature type="binding site" evidence="4">
    <location>
        <position position="135"/>
    </location>
    <ligand>
        <name>substrate</name>
    </ligand>
</feature>
<evidence type="ECO:0000256" key="4">
    <source>
        <dbReference type="PIRSR" id="PIRSR015582-1"/>
    </source>
</evidence>
<dbReference type="PIRSF" id="PIRSF015582">
    <property type="entry name" value="Cit_lyase_B"/>
    <property type="match status" value="1"/>
</dbReference>
<dbReference type="SUPFAM" id="SSF51621">
    <property type="entry name" value="Phosphoenolpyruvate/pyruvate domain"/>
    <property type="match status" value="1"/>
</dbReference>
<evidence type="ECO:0000256" key="3">
    <source>
        <dbReference type="ARBA" id="ARBA00022842"/>
    </source>
</evidence>
<dbReference type="PANTHER" id="PTHR32308:SF0">
    <property type="entry name" value="HPCH_HPAI ALDOLASE_CITRATE LYASE DOMAIN-CONTAINING PROTEIN"/>
    <property type="match status" value="1"/>
</dbReference>
<reference evidence="8" key="1">
    <citation type="journal article" date="2020" name="mSystems">
        <title>Genome- and Community-Level Interaction Insights into Carbon Utilization and Element Cycling Functions of Hydrothermarchaeota in Hydrothermal Sediment.</title>
        <authorList>
            <person name="Zhou Z."/>
            <person name="Liu Y."/>
            <person name="Xu W."/>
            <person name="Pan J."/>
            <person name="Luo Z.H."/>
            <person name="Li M."/>
        </authorList>
    </citation>
    <scope>NUCLEOTIDE SEQUENCE [LARGE SCALE GENOMIC DNA]</scope>
    <source>
        <strain evidence="8">SpSt-757</strain>
    </source>
</reference>
<comment type="cofactor">
    <cofactor evidence="1">
        <name>Mg(2+)</name>
        <dbReference type="ChEBI" id="CHEBI:18420"/>
    </cofactor>
</comment>
<dbReference type="GO" id="GO:0016829">
    <property type="term" value="F:lyase activity"/>
    <property type="evidence" value="ECO:0007669"/>
    <property type="project" value="UniProtKB-KW"/>
</dbReference>
<accession>A0A7V3JAG4</accession>